<evidence type="ECO:0000256" key="4">
    <source>
        <dbReference type="PROSITE-ProRule" id="PRU00050"/>
    </source>
</evidence>
<dbReference type="SUPFAM" id="SSF52738">
    <property type="entry name" value="Methylesterase CheB, C-terminal domain"/>
    <property type="match status" value="1"/>
</dbReference>
<accession>A0A3P5XPJ5</accession>
<comment type="catalytic activity">
    <reaction evidence="3">
        <text>[protein]-L-glutamate 5-O-methyl ester + H2O = L-glutamyl-[protein] + methanol + H(+)</text>
        <dbReference type="Rhea" id="RHEA:23236"/>
        <dbReference type="Rhea" id="RHEA-COMP:10208"/>
        <dbReference type="Rhea" id="RHEA-COMP:10311"/>
        <dbReference type="ChEBI" id="CHEBI:15377"/>
        <dbReference type="ChEBI" id="CHEBI:15378"/>
        <dbReference type="ChEBI" id="CHEBI:17790"/>
        <dbReference type="ChEBI" id="CHEBI:29973"/>
        <dbReference type="ChEBI" id="CHEBI:82795"/>
        <dbReference type="EC" id="3.1.1.61"/>
    </reaction>
</comment>
<evidence type="ECO:0000313" key="7">
    <source>
        <dbReference type="Proteomes" id="UP000277498"/>
    </source>
</evidence>
<gene>
    <name evidence="6" type="primary">cheB2</name>
    <name evidence="6" type="ORF">XINFAN_02649</name>
</gene>
<dbReference type="InterPro" id="IPR035909">
    <property type="entry name" value="CheB_C"/>
</dbReference>
<dbReference type="AlphaFoldDB" id="A0A3P5XPJ5"/>
<dbReference type="RefSeq" id="WP_160144621.1">
    <property type="nucleotide sequence ID" value="NZ_UXAW01000081.1"/>
</dbReference>
<feature type="active site" evidence="4">
    <location>
        <position position="166"/>
    </location>
</feature>
<dbReference type="GO" id="GO:0006935">
    <property type="term" value="P:chemotaxis"/>
    <property type="evidence" value="ECO:0007669"/>
    <property type="project" value="UniProtKB-UniRule"/>
</dbReference>
<dbReference type="GO" id="GO:0000156">
    <property type="term" value="F:phosphorelay response regulator activity"/>
    <property type="evidence" value="ECO:0007669"/>
    <property type="project" value="InterPro"/>
</dbReference>
<keyword evidence="1 4" id="KW-0378">Hydrolase</keyword>
<feature type="domain" description="CheB-type methylesterase" evidence="5">
    <location>
        <begin position="123"/>
        <end position="319"/>
    </location>
</feature>
<dbReference type="GO" id="GO:0008984">
    <property type="term" value="F:protein-glutamate methylesterase activity"/>
    <property type="evidence" value="ECO:0007669"/>
    <property type="project" value="UniProtKB-EC"/>
</dbReference>
<name>A0A3P5XPJ5_9RHOB</name>
<dbReference type="OrthoDB" id="9793421at2"/>
<protein>
    <recommendedName>
        <fullName evidence="2">protein-glutamate methylesterase</fullName>
        <ecNumber evidence="2">3.1.1.61</ecNumber>
    </recommendedName>
</protein>
<reference evidence="6 7" key="1">
    <citation type="submission" date="2018-11" db="EMBL/GenBank/DDBJ databases">
        <authorList>
            <person name="Criscuolo A."/>
        </authorList>
    </citation>
    <scope>NUCLEOTIDE SEQUENCE [LARGE SCALE GENOMIC DNA]</scope>
    <source>
        <strain evidence="6">ACIP111625</strain>
    </source>
</reference>
<feature type="active site" evidence="4">
    <location>
        <position position="261"/>
    </location>
</feature>
<organism evidence="6 7">
    <name type="scientific">Pseudogemmobacter humi</name>
    <dbReference type="NCBI Taxonomy" id="2483812"/>
    <lineage>
        <taxon>Bacteria</taxon>
        <taxon>Pseudomonadati</taxon>
        <taxon>Pseudomonadota</taxon>
        <taxon>Alphaproteobacteria</taxon>
        <taxon>Rhodobacterales</taxon>
        <taxon>Paracoccaceae</taxon>
        <taxon>Pseudogemmobacter</taxon>
    </lineage>
</organism>
<evidence type="ECO:0000256" key="3">
    <source>
        <dbReference type="ARBA" id="ARBA00048267"/>
    </source>
</evidence>
<dbReference type="Gene3D" id="3.40.50.180">
    <property type="entry name" value="Methylesterase CheB, C-terminal domain"/>
    <property type="match status" value="1"/>
</dbReference>
<dbReference type="PANTHER" id="PTHR42872:SF6">
    <property type="entry name" value="PROTEIN-GLUTAMATE METHYLESTERASE_PROTEIN-GLUTAMINE GLUTAMINASE"/>
    <property type="match status" value="1"/>
</dbReference>
<dbReference type="CDD" id="cd16432">
    <property type="entry name" value="CheB_Rec"/>
    <property type="match status" value="1"/>
</dbReference>
<dbReference type="EMBL" id="UXAW01000081">
    <property type="protein sequence ID" value="VDC30706.1"/>
    <property type="molecule type" value="Genomic_DNA"/>
</dbReference>
<dbReference type="Pfam" id="PF01339">
    <property type="entry name" value="CheB_methylest"/>
    <property type="match status" value="1"/>
</dbReference>
<dbReference type="InterPro" id="IPR000673">
    <property type="entry name" value="Sig_transdc_resp-reg_Me-estase"/>
</dbReference>
<dbReference type="GO" id="GO:0005737">
    <property type="term" value="C:cytoplasm"/>
    <property type="evidence" value="ECO:0007669"/>
    <property type="project" value="InterPro"/>
</dbReference>
<proteinExistence type="predicted"/>
<dbReference type="PROSITE" id="PS50122">
    <property type="entry name" value="CHEB"/>
    <property type="match status" value="1"/>
</dbReference>
<keyword evidence="4" id="KW-0145">Chemotaxis</keyword>
<sequence length="326" mass="33460">MKPRKIILITTRAISAARLSRRIAALPGYEIAGLAPDLSSAYMLTEGCEPGLALIGPELARQPEFEGLLSMFRVTGTSWLEIPEALPASGPGQLAEDGLAAWLDTAQSLPPVPGRVAGGETRPLAGGGFLPDRLILIGASTGGIDALMTILPAFPADCPPTAIVQHTGPAFSDSLIRLFARCTAARVIPAAHGTLLEPGVIMVGAGCAGHLRLAARRPLRSELAPGAPVTGHLPSVDMLFRSAVPLAGSVAAALLTGMGRDGAQGLLELRAAGAMTLAQDEASSVVYGMPRAAAELGAAERSLPLNRIAGELLNYCQHRPGAAGSE</sequence>
<evidence type="ECO:0000256" key="2">
    <source>
        <dbReference type="ARBA" id="ARBA00039140"/>
    </source>
</evidence>
<evidence type="ECO:0000256" key="1">
    <source>
        <dbReference type="ARBA" id="ARBA00022801"/>
    </source>
</evidence>
<dbReference type="EC" id="3.1.1.61" evidence="2"/>
<dbReference type="PANTHER" id="PTHR42872">
    <property type="entry name" value="PROTEIN-GLUTAMATE METHYLESTERASE/PROTEIN-GLUTAMINE GLUTAMINASE"/>
    <property type="match status" value="1"/>
</dbReference>
<dbReference type="Proteomes" id="UP000277498">
    <property type="component" value="Unassembled WGS sequence"/>
</dbReference>
<evidence type="ECO:0000313" key="6">
    <source>
        <dbReference type="EMBL" id="VDC30706.1"/>
    </source>
</evidence>
<keyword evidence="7" id="KW-1185">Reference proteome</keyword>
<feature type="active site" evidence="4">
    <location>
        <position position="140"/>
    </location>
</feature>
<evidence type="ECO:0000259" key="5">
    <source>
        <dbReference type="PROSITE" id="PS50122"/>
    </source>
</evidence>